<protein>
    <recommendedName>
        <fullName evidence="12">UvrABC system protein A</fullName>
    </recommendedName>
    <alternativeName>
        <fullName evidence="13">Excinuclease ABC subunit A</fullName>
    </alternativeName>
</protein>
<keyword evidence="8" id="KW-0267">Excision nuclease</keyword>
<evidence type="ECO:0000256" key="3">
    <source>
        <dbReference type="ARBA" id="ARBA00022737"/>
    </source>
</evidence>
<evidence type="ECO:0000256" key="13">
    <source>
        <dbReference type="ARBA" id="ARBA00042156"/>
    </source>
</evidence>
<evidence type="ECO:0000256" key="6">
    <source>
        <dbReference type="ARBA" id="ARBA00022769"/>
    </source>
</evidence>
<comment type="similarity">
    <text evidence="11">Belongs to the ABC transporter superfamily. UvrA family.</text>
</comment>
<accession>A0A1X2F8Y2</accession>
<comment type="caution">
    <text evidence="14">The sequence shown here is derived from an EMBL/GenBank/DDBJ whole genome shotgun (WGS) entry which is preliminary data.</text>
</comment>
<dbReference type="EMBL" id="LQQA01000015">
    <property type="protein sequence ID" value="ORX14864.1"/>
    <property type="molecule type" value="Genomic_DNA"/>
</dbReference>
<dbReference type="Proteomes" id="UP000193964">
    <property type="component" value="Unassembled WGS sequence"/>
</dbReference>
<evidence type="ECO:0000256" key="9">
    <source>
        <dbReference type="ARBA" id="ARBA00023125"/>
    </source>
</evidence>
<evidence type="ECO:0000256" key="4">
    <source>
        <dbReference type="ARBA" id="ARBA00022741"/>
    </source>
</evidence>
<dbReference type="PANTHER" id="PTHR43152:SF1">
    <property type="entry name" value="UVRA PROTEIN"/>
    <property type="match status" value="1"/>
</dbReference>
<keyword evidence="5" id="KW-0227">DNA damage</keyword>
<dbReference type="AlphaFoldDB" id="A0A1X2F8Y2"/>
<keyword evidence="9" id="KW-0238">DNA-binding</keyword>
<evidence type="ECO:0000313" key="15">
    <source>
        <dbReference type="Proteomes" id="UP000193964"/>
    </source>
</evidence>
<evidence type="ECO:0000256" key="11">
    <source>
        <dbReference type="ARBA" id="ARBA00038000"/>
    </source>
</evidence>
<evidence type="ECO:0000256" key="1">
    <source>
        <dbReference type="ARBA" id="ARBA00004496"/>
    </source>
</evidence>
<organism evidence="14 15">
    <name type="scientific">Mycolicibacterium wolinskyi</name>
    <dbReference type="NCBI Taxonomy" id="59750"/>
    <lineage>
        <taxon>Bacteria</taxon>
        <taxon>Bacillati</taxon>
        <taxon>Actinomycetota</taxon>
        <taxon>Actinomycetes</taxon>
        <taxon>Mycobacteriales</taxon>
        <taxon>Mycobacteriaceae</taxon>
        <taxon>Mycolicibacterium</taxon>
    </lineage>
</organism>
<name>A0A1X2F8Y2_9MYCO</name>
<dbReference type="PANTHER" id="PTHR43152">
    <property type="entry name" value="UVRABC SYSTEM PROTEIN A"/>
    <property type="match status" value="1"/>
</dbReference>
<evidence type="ECO:0000313" key="14">
    <source>
        <dbReference type="EMBL" id="ORX14864.1"/>
    </source>
</evidence>
<keyword evidence="2" id="KW-0963">Cytoplasm</keyword>
<dbReference type="SUPFAM" id="SSF52540">
    <property type="entry name" value="P-loop containing nucleoside triphosphate hydrolases"/>
    <property type="match status" value="1"/>
</dbReference>
<keyword evidence="7" id="KW-0067">ATP-binding</keyword>
<keyword evidence="4" id="KW-0547">Nucleotide-binding</keyword>
<dbReference type="InterPro" id="IPR027417">
    <property type="entry name" value="P-loop_NTPase"/>
</dbReference>
<keyword evidence="10" id="KW-0234">DNA repair</keyword>
<evidence type="ECO:0000256" key="12">
    <source>
        <dbReference type="ARBA" id="ARBA00039316"/>
    </source>
</evidence>
<proteinExistence type="inferred from homology"/>
<sequence length="96" mass="10642">MRGAREHNLCDVVVEVPRDALVAFTGVSGSGKSSLAFGTLFAESQRRYLESVAPYARRLIDISRTHKGFRDVHHDLSRLFRSTVVATLSAGVLRQK</sequence>
<dbReference type="Gene3D" id="3.40.50.300">
    <property type="entry name" value="P-loop containing nucleotide triphosphate hydrolases"/>
    <property type="match status" value="1"/>
</dbReference>
<keyword evidence="3" id="KW-0677">Repeat</keyword>
<keyword evidence="6" id="KW-0228">DNA excision</keyword>
<reference evidence="14 15" key="1">
    <citation type="submission" date="2016-01" db="EMBL/GenBank/DDBJ databases">
        <title>The new phylogeny of the genus Mycobacterium.</title>
        <authorList>
            <person name="Tarcisio F."/>
            <person name="Conor M."/>
            <person name="Antonella G."/>
            <person name="Elisabetta G."/>
            <person name="Giulia F.S."/>
            <person name="Sara T."/>
            <person name="Anna F."/>
            <person name="Clotilde B."/>
            <person name="Roberto B."/>
            <person name="Veronica D.S."/>
            <person name="Fabio R."/>
            <person name="Monica P."/>
            <person name="Olivier J."/>
            <person name="Enrico T."/>
            <person name="Nicola S."/>
        </authorList>
    </citation>
    <scope>NUCLEOTIDE SEQUENCE [LARGE SCALE GENOMIC DNA]</scope>
    <source>
        <strain evidence="14 15">ATCC 700010</strain>
    </source>
</reference>
<evidence type="ECO:0000256" key="2">
    <source>
        <dbReference type="ARBA" id="ARBA00022490"/>
    </source>
</evidence>
<gene>
    <name evidence="14" type="ORF">AWC31_27335</name>
</gene>
<dbReference type="GO" id="GO:0003677">
    <property type="term" value="F:DNA binding"/>
    <property type="evidence" value="ECO:0007669"/>
    <property type="project" value="UniProtKB-KW"/>
</dbReference>
<evidence type="ECO:0000256" key="5">
    <source>
        <dbReference type="ARBA" id="ARBA00022763"/>
    </source>
</evidence>
<dbReference type="GO" id="GO:0006281">
    <property type="term" value="P:DNA repair"/>
    <property type="evidence" value="ECO:0007669"/>
    <property type="project" value="UniProtKB-KW"/>
</dbReference>
<evidence type="ECO:0000256" key="8">
    <source>
        <dbReference type="ARBA" id="ARBA00022881"/>
    </source>
</evidence>
<evidence type="ECO:0000256" key="7">
    <source>
        <dbReference type="ARBA" id="ARBA00022840"/>
    </source>
</evidence>
<dbReference type="GO" id="GO:0004518">
    <property type="term" value="F:nuclease activity"/>
    <property type="evidence" value="ECO:0007669"/>
    <property type="project" value="UniProtKB-KW"/>
</dbReference>
<evidence type="ECO:0000256" key="10">
    <source>
        <dbReference type="ARBA" id="ARBA00023204"/>
    </source>
</evidence>
<dbReference type="GO" id="GO:0005524">
    <property type="term" value="F:ATP binding"/>
    <property type="evidence" value="ECO:0007669"/>
    <property type="project" value="UniProtKB-KW"/>
</dbReference>
<dbReference type="GO" id="GO:0005737">
    <property type="term" value="C:cytoplasm"/>
    <property type="evidence" value="ECO:0007669"/>
    <property type="project" value="UniProtKB-SubCell"/>
</dbReference>
<comment type="subcellular location">
    <subcellularLocation>
        <location evidence="1">Cytoplasm</location>
    </subcellularLocation>
</comment>